<dbReference type="Proteomes" id="UP000219453">
    <property type="component" value="Unassembled WGS sequence"/>
</dbReference>
<proteinExistence type="predicted"/>
<dbReference type="SUPFAM" id="SSF50998">
    <property type="entry name" value="Quinoprotein alcohol dehydrogenase-like"/>
    <property type="match status" value="1"/>
</dbReference>
<dbReference type="AlphaFoldDB" id="A0A285P1B4"/>
<reference evidence="2" key="1">
    <citation type="submission" date="2017-09" db="EMBL/GenBank/DDBJ databases">
        <authorList>
            <person name="Varghese N."/>
            <person name="Submissions S."/>
        </authorList>
    </citation>
    <scope>NUCLEOTIDE SEQUENCE [LARGE SCALE GENOMIC DNA]</scope>
    <source>
        <strain evidence="2">DSM 27208</strain>
    </source>
</reference>
<evidence type="ECO:0000313" key="1">
    <source>
        <dbReference type="EMBL" id="SNZ15248.1"/>
    </source>
</evidence>
<dbReference type="Gene3D" id="2.130.10.10">
    <property type="entry name" value="YVTN repeat-like/Quinoprotein amine dehydrogenase"/>
    <property type="match status" value="1"/>
</dbReference>
<dbReference type="InterPro" id="IPR011047">
    <property type="entry name" value="Quinoprotein_ADH-like_sf"/>
</dbReference>
<protein>
    <submittedName>
        <fullName evidence="1">PQQ-like domain-containing protein</fullName>
    </submittedName>
</protein>
<dbReference type="InterPro" id="IPR015943">
    <property type="entry name" value="WD40/YVTN_repeat-like_dom_sf"/>
</dbReference>
<evidence type="ECO:0000313" key="2">
    <source>
        <dbReference type="Proteomes" id="UP000219453"/>
    </source>
</evidence>
<name>A0A285P1B4_NATPI</name>
<accession>A0A285P1B4</accession>
<dbReference type="InterPro" id="IPR018391">
    <property type="entry name" value="PQQ_b-propeller_rpt"/>
</dbReference>
<keyword evidence="2" id="KW-1185">Reference proteome</keyword>
<organism evidence="1 2">
    <name type="scientific">Natronoarchaeum philippinense</name>
    <dbReference type="NCBI Taxonomy" id="558529"/>
    <lineage>
        <taxon>Archaea</taxon>
        <taxon>Methanobacteriati</taxon>
        <taxon>Methanobacteriota</taxon>
        <taxon>Stenosarchaea group</taxon>
        <taxon>Halobacteria</taxon>
        <taxon>Halobacteriales</taxon>
        <taxon>Natronoarchaeaceae</taxon>
    </lineage>
</organism>
<gene>
    <name evidence="1" type="ORF">SAMN06269185_2433</name>
</gene>
<dbReference type="SMART" id="SM00564">
    <property type="entry name" value="PQQ"/>
    <property type="match status" value="2"/>
</dbReference>
<dbReference type="EMBL" id="OBEJ01000003">
    <property type="protein sequence ID" value="SNZ15248.1"/>
    <property type="molecule type" value="Genomic_DNA"/>
</dbReference>
<sequence>MLVSWSPMTAVTLTGVGGKHQHRKRISSDPEPSFFSPPVANSYVPAYTTRRSVLSLIAGATVTGTASAAQRAKERRVDATTQSASVDRVASDEYDAVSLVTDVSASGDRVLFGFENGDLVSYGANRQATPIPFDVGSTLSHIEFERAADTAAVAWMDAEVYGQLTLATRDGPVIEHPGLWDLAVAAADGAIASVSSPIEGPGSVMLSTEAGQSWVVDVENAAGGSVDISAAGKFIAVGATQYLGTGEALAGQPGVVLYDGSGAQQWAHETGVDVIAVQIDAEAERVVAGTYDGRLLALDLAGNLVWEDELLVTWPRISSDGSTVVSTGSDGVVRAYDPVTGDERWTTETGASLGNDTSVTDDGTRVLAAARTEGEIFVVEESGVVWERAYGIGPAIGEIAADGRTWSVGIQNSDAQTGRVEIYRQSESVAPETL</sequence>